<keyword evidence="3" id="KW-1185">Reference proteome</keyword>
<dbReference type="EMBL" id="JAFBDQ010000003">
    <property type="protein sequence ID" value="MBM7555848.1"/>
    <property type="molecule type" value="Genomic_DNA"/>
</dbReference>
<name>A0A939BNU7_9FIRM</name>
<organism evidence="2 3">
    <name type="scientific">Halanaerobacter jeridensis</name>
    <dbReference type="NCBI Taxonomy" id="706427"/>
    <lineage>
        <taxon>Bacteria</taxon>
        <taxon>Bacillati</taxon>
        <taxon>Bacillota</taxon>
        <taxon>Clostridia</taxon>
        <taxon>Halanaerobiales</taxon>
        <taxon>Halobacteroidaceae</taxon>
        <taxon>Halanaerobacter</taxon>
    </lineage>
</organism>
<dbReference type="AlphaFoldDB" id="A0A939BNU7"/>
<evidence type="ECO:0000313" key="3">
    <source>
        <dbReference type="Proteomes" id="UP000774000"/>
    </source>
</evidence>
<comment type="caution">
    <text evidence="2">The sequence shown here is derived from an EMBL/GenBank/DDBJ whole genome shotgun (WGS) entry which is preliminary data.</text>
</comment>
<dbReference type="Proteomes" id="UP000774000">
    <property type="component" value="Unassembled WGS sequence"/>
</dbReference>
<gene>
    <name evidence="2" type="ORF">JOC47_000682</name>
</gene>
<keyword evidence="1" id="KW-0472">Membrane</keyword>
<accession>A0A939BNU7</accession>
<proteinExistence type="predicted"/>
<evidence type="ECO:0000313" key="2">
    <source>
        <dbReference type="EMBL" id="MBM7555848.1"/>
    </source>
</evidence>
<evidence type="ECO:0000256" key="1">
    <source>
        <dbReference type="SAM" id="Phobius"/>
    </source>
</evidence>
<sequence>MDDYLDQEIDRLNNRNALAVKLKRGIVPYSLLLFSFAILCNYKLAISLFWASYIVGMGINKTELPFTLKMYQEVFLLLIIAFLVLDSSQFLFALIIILFIQAVDDYIDYYREKYIARDNFINYFGRSGTFFIIIFSLVFSLNLNWQLTLLIIVFSFLINLLM</sequence>
<feature type="transmembrane region" description="Helical" evidence="1">
    <location>
        <begin position="120"/>
        <end position="139"/>
    </location>
</feature>
<feature type="transmembrane region" description="Helical" evidence="1">
    <location>
        <begin position="31"/>
        <end position="55"/>
    </location>
</feature>
<keyword evidence="1" id="KW-0812">Transmembrane</keyword>
<feature type="transmembrane region" description="Helical" evidence="1">
    <location>
        <begin position="75"/>
        <end position="100"/>
    </location>
</feature>
<reference evidence="2" key="1">
    <citation type="submission" date="2021-01" db="EMBL/GenBank/DDBJ databases">
        <title>Genomic Encyclopedia of Type Strains, Phase IV (KMG-IV): sequencing the most valuable type-strain genomes for metagenomic binning, comparative biology and taxonomic classification.</title>
        <authorList>
            <person name="Goeker M."/>
        </authorList>
    </citation>
    <scope>NUCLEOTIDE SEQUENCE</scope>
    <source>
        <strain evidence="2">DSM 23230</strain>
    </source>
</reference>
<protein>
    <submittedName>
        <fullName evidence="2">Uncharacterized protein</fullName>
    </submittedName>
</protein>
<keyword evidence="1" id="KW-1133">Transmembrane helix</keyword>
<feature type="transmembrane region" description="Helical" evidence="1">
    <location>
        <begin position="145"/>
        <end position="161"/>
    </location>
</feature>